<dbReference type="InterPro" id="IPR033010">
    <property type="entry name" value="Cdc20/Fizzy"/>
</dbReference>
<keyword evidence="2" id="KW-0132">Cell division</keyword>
<dbReference type="Pfam" id="PF00400">
    <property type="entry name" value="WD40"/>
    <property type="match status" value="2"/>
</dbReference>
<dbReference type="SMART" id="SM00320">
    <property type="entry name" value="WD40"/>
    <property type="match status" value="2"/>
</dbReference>
<evidence type="ECO:0000256" key="7">
    <source>
        <dbReference type="PROSITE-ProRule" id="PRU00221"/>
    </source>
</evidence>
<feature type="repeat" description="WD" evidence="7">
    <location>
        <begin position="33"/>
        <end position="65"/>
    </location>
</feature>
<dbReference type="GO" id="GO:0051301">
    <property type="term" value="P:cell division"/>
    <property type="evidence" value="ECO:0007669"/>
    <property type="project" value="UniProtKB-KW"/>
</dbReference>
<dbReference type="InterPro" id="IPR015943">
    <property type="entry name" value="WD40/YVTN_repeat-like_dom_sf"/>
</dbReference>
<evidence type="ECO:0000313" key="8">
    <source>
        <dbReference type="EMBL" id="KAL3653759.1"/>
    </source>
</evidence>
<evidence type="ECO:0000256" key="1">
    <source>
        <dbReference type="ARBA" id="ARBA00022574"/>
    </source>
</evidence>
<sequence length="170" mass="18959">MEDWNNHILSTGGVDGCIVNNDVRVRSHIVETYHGHQQEICGLKWSDSGQQLASGGNDNLIHIWDRSAALANSRTQWLHRLKDHTAAVCALLWNKNERELLSSNRFTENQLTLSKYSSMAKMAELTGHTSRVLHIAQSSDGCTVAYASGDKTLKFRTPEVAKSAPKRPFT</sequence>
<evidence type="ECO:0000256" key="3">
    <source>
        <dbReference type="ARBA" id="ARBA00022737"/>
    </source>
</evidence>
<keyword evidence="3" id="KW-0677">Repeat</keyword>
<dbReference type="Proteomes" id="UP001632038">
    <property type="component" value="Unassembled WGS sequence"/>
</dbReference>
<keyword evidence="1 7" id="KW-0853">WD repeat</keyword>
<dbReference type="SUPFAM" id="SSF50978">
    <property type="entry name" value="WD40 repeat-like"/>
    <property type="match status" value="1"/>
</dbReference>
<dbReference type="PROSITE" id="PS50294">
    <property type="entry name" value="WD_REPEATS_REGION"/>
    <property type="match status" value="1"/>
</dbReference>
<dbReference type="PROSITE" id="PS50082">
    <property type="entry name" value="WD_REPEATS_2"/>
    <property type="match status" value="1"/>
</dbReference>
<reference evidence="9" key="1">
    <citation type="journal article" date="2024" name="IScience">
        <title>Strigolactones Initiate the Formation of Haustorium-like Structures in Castilleja.</title>
        <authorList>
            <person name="Buerger M."/>
            <person name="Peterson D."/>
            <person name="Chory J."/>
        </authorList>
    </citation>
    <scope>NUCLEOTIDE SEQUENCE [LARGE SCALE GENOMIC DNA]</scope>
</reference>
<comment type="caution">
    <text evidence="8">The sequence shown here is derived from an EMBL/GenBank/DDBJ whole genome shotgun (WGS) entry which is preliminary data.</text>
</comment>
<dbReference type="PANTHER" id="PTHR19918:SF8">
    <property type="entry name" value="FI02843P"/>
    <property type="match status" value="1"/>
</dbReference>
<evidence type="ECO:0008006" key="10">
    <source>
        <dbReference type="Google" id="ProtNLM"/>
    </source>
</evidence>
<evidence type="ECO:0000256" key="2">
    <source>
        <dbReference type="ARBA" id="ARBA00022618"/>
    </source>
</evidence>
<dbReference type="PANTHER" id="PTHR19918">
    <property type="entry name" value="CELL DIVISION CYCLE 20 CDC20 FIZZY -RELATED"/>
    <property type="match status" value="1"/>
</dbReference>
<proteinExistence type="predicted"/>
<keyword evidence="5" id="KW-0131">Cell cycle</keyword>
<dbReference type="Gene3D" id="2.130.10.10">
    <property type="entry name" value="YVTN repeat-like/Quinoprotein amine dehydrogenase"/>
    <property type="match status" value="2"/>
</dbReference>
<dbReference type="AlphaFoldDB" id="A0ABD3EHM5"/>
<dbReference type="InterPro" id="IPR036322">
    <property type="entry name" value="WD40_repeat_dom_sf"/>
</dbReference>
<organism evidence="8 9">
    <name type="scientific">Castilleja foliolosa</name>
    <dbReference type="NCBI Taxonomy" id="1961234"/>
    <lineage>
        <taxon>Eukaryota</taxon>
        <taxon>Viridiplantae</taxon>
        <taxon>Streptophyta</taxon>
        <taxon>Embryophyta</taxon>
        <taxon>Tracheophyta</taxon>
        <taxon>Spermatophyta</taxon>
        <taxon>Magnoliopsida</taxon>
        <taxon>eudicotyledons</taxon>
        <taxon>Gunneridae</taxon>
        <taxon>Pentapetalae</taxon>
        <taxon>asterids</taxon>
        <taxon>lamiids</taxon>
        <taxon>Lamiales</taxon>
        <taxon>Orobanchaceae</taxon>
        <taxon>Pedicularideae</taxon>
        <taxon>Castillejinae</taxon>
        <taxon>Castilleja</taxon>
    </lineage>
</organism>
<keyword evidence="4" id="KW-0498">Mitosis</keyword>
<dbReference type="InterPro" id="IPR001680">
    <property type="entry name" value="WD40_rpt"/>
</dbReference>
<comment type="function">
    <text evidence="6">Component of the anaphase promoting complex/cyclosome (APC/C), a cell cycle-regulated E3 ubiquitin-protein ligase complex that controls progression through mitosis and the G1 phase of the cell cycle.</text>
</comment>
<evidence type="ECO:0000256" key="6">
    <source>
        <dbReference type="ARBA" id="ARBA00023425"/>
    </source>
</evidence>
<evidence type="ECO:0000256" key="4">
    <source>
        <dbReference type="ARBA" id="ARBA00022776"/>
    </source>
</evidence>
<keyword evidence="9" id="KW-1185">Reference proteome</keyword>
<dbReference type="EMBL" id="JAVIJP010000005">
    <property type="protein sequence ID" value="KAL3653759.1"/>
    <property type="molecule type" value="Genomic_DNA"/>
</dbReference>
<evidence type="ECO:0000313" key="9">
    <source>
        <dbReference type="Proteomes" id="UP001632038"/>
    </source>
</evidence>
<evidence type="ECO:0000256" key="5">
    <source>
        <dbReference type="ARBA" id="ARBA00023306"/>
    </source>
</evidence>
<protein>
    <recommendedName>
        <fullName evidence="10">Anaphase-promoting complex subunit 4 WD40 domain-containing protein</fullName>
    </recommendedName>
</protein>
<accession>A0ABD3EHM5</accession>
<name>A0ABD3EHM5_9LAMI</name>
<gene>
    <name evidence="8" type="ORF">CASFOL_003440</name>
</gene>